<dbReference type="Proteomes" id="UP001623041">
    <property type="component" value="Unassembled WGS sequence"/>
</dbReference>
<reference evidence="1 2" key="1">
    <citation type="submission" date="2024-11" db="EMBL/GenBank/DDBJ databases">
        <authorList>
            <person name="Lucas J.A."/>
        </authorList>
    </citation>
    <scope>NUCLEOTIDE SEQUENCE [LARGE SCALE GENOMIC DNA]</scope>
    <source>
        <strain evidence="1 2">Z 5.4</strain>
    </source>
</reference>
<proteinExistence type="predicted"/>
<gene>
    <name evidence="1" type="ORF">ACJEBI_19430</name>
</gene>
<organism evidence="1 2">
    <name type="scientific">Bacillus salipaludis</name>
    <dbReference type="NCBI Taxonomy" id="2547811"/>
    <lineage>
        <taxon>Bacteria</taxon>
        <taxon>Bacillati</taxon>
        <taxon>Bacillota</taxon>
        <taxon>Bacilli</taxon>
        <taxon>Bacillales</taxon>
        <taxon>Bacillaceae</taxon>
        <taxon>Bacillus</taxon>
    </lineage>
</organism>
<keyword evidence="2" id="KW-1185">Reference proteome</keyword>
<accession>A0ABW8RM66</accession>
<protein>
    <recommendedName>
        <fullName evidence="3">Transposase</fullName>
    </recommendedName>
</protein>
<sequence>MVKRGPLCPSKGKKAGNGYEPEFIATMEIKISWYDAIIIY</sequence>
<comment type="caution">
    <text evidence="1">The sequence shown here is derived from an EMBL/GenBank/DDBJ whole genome shotgun (WGS) entry which is preliminary data.</text>
</comment>
<evidence type="ECO:0000313" key="1">
    <source>
        <dbReference type="EMBL" id="MFK9093642.1"/>
    </source>
</evidence>
<evidence type="ECO:0000313" key="2">
    <source>
        <dbReference type="Proteomes" id="UP001623041"/>
    </source>
</evidence>
<evidence type="ECO:0008006" key="3">
    <source>
        <dbReference type="Google" id="ProtNLM"/>
    </source>
</evidence>
<dbReference type="EMBL" id="JBJHQH010000016">
    <property type="protein sequence ID" value="MFK9093642.1"/>
    <property type="molecule type" value="Genomic_DNA"/>
</dbReference>
<name>A0ABW8RM66_9BACI</name>